<evidence type="ECO:0000313" key="2">
    <source>
        <dbReference type="Proteomes" id="UP001275315"/>
    </source>
</evidence>
<accession>A0ABU5CTZ2</accession>
<dbReference type="EMBL" id="JAWDIQ010000002">
    <property type="protein sequence ID" value="MDY0409317.1"/>
    <property type="molecule type" value="Genomic_DNA"/>
</dbReference>
<comment type="caution">
    <text evidence="1">The sequence shown here is derived from an EMBL/GenBank/DDBJ whole genome shotgun (WGS) entry which is preliminary data.</text>
</comment>
<gene>
    <name evidence="1" type="ORF">RWD45_12995</name>
</gene>
<dbReference type="InterPro" id="IPR024078">
    <property type="entry name" value="LmbE-like_dom_sf"/>
</dbReference>
<protein>
    <submittedName>
        <fullName evidence="1">Uncharacterized protein</fullName>
    </submittedName>
</protein>
<dbReference type="Gene3D" id="3.40.50.10320">
    <property type="entry name" value="LmbE-like"/>
    <property type="match status" value="1"/>
</dbReference>
<name>A0ABU5CTZ2_9BACI</name>
<keyword evidence="2" id="KW-1185">Reference proteome</keyword>
<sequence>MGEDLTYERFIRFIREYQPDIVMPSFRNVANQHGHHRAATILSERAFEDAANPNIYPEHLEEGLSTWQMKKFYLPAASAETATTSIEIGDYDPIYDMSYPQIGEASDICIRVKAWDATFQSNQDNFI</sequence>
<reference evidence="1 2" key="1">
    <citation type="submission" date="2023-10" db="EMBL/GenBank/DDBJ databases">
        <title>Virgibacillus soli CC-YMP-6 genome.</title>
        <authorList>
            <person name="Miliotis G."/>
            <person name="Sengupta P."/>
            <person name="Hameed A."/>
            <person name="Chuvochina M."/>
            <person name="Mcdonagh F."/>
            <person name="Simpson A.C."/>
            <person name="Singh N.K."/>
            <person name="Rekha P.D."/>
            <person name="Raman K."/>
            <person name="Hugenholtz P."/>
            <person name="Venkateswaran K."/>
        </authorList>
    </citation>
    <scope>NUCLEOTIDE SEQUENCE [LARGE SCALE GENOMIC DNA]</scope>
    <source>
        <strain evidence="1 2">CC-YMP-6</strain>
    </source>
</reference>
<organism evidence="1 2">
    <name type="scientific">Paracerasibacillus soli</name>
    <dbReference type="NCBI Taxonomy" id="480284"/>
    <lineage>
        <taxon>Bacteria</taxon>
        <taxon>Bacillati</taxon>
        <taxon>Bacillota</taxon>
        <taxon>Bacilli</taxon>
        <taxon>Bacillales</taxon>
        <taxon>Bacillaceae</taxon>
        <taxon>Paracerasibacillus</taxon>
    </lineage>
</organism>
<dbReference type="Proteomes" id="UP001275315">
    <property type="component" value="Unassembled WGS sequence"/>
</dbReference>
<dbReference type="RefSeq" id="WP_320380113.1">
    <property type="nucleotide sequence ID" value="NZ_JAWDIQ010000002.1"/>
</dbReference>
<proteinExistence type="predicted"/>
<evidence type="ECO:0000313" key="1">
    <source>
        <dbReference type="EMBL" id="MDY0409317.1"/>
    </source>
</evidence>
<dbReference type="SUPFAM" id="SSF102588">
    <property type="entry name" value="LmbE-like"/>
    <property type="match status" value="1"/>
</dbReference>